<comment type="caution">
    <text evidence="1">The sequence shown here is derived from an EMBL/GenBank/DDBJ whole genome shotgun (WGS) entry which is preliminary data.</text>
</comment>
<reference evidence="1 2" key="1">
    <citation type="submission" date="2024-09" db="EMBL/GenBank/DDBJ databases">
        <authorList>
            <person name="Sun Q."/>
            <person name="Mori K."/>
        </authorList>
    </citation>
    <scope>NUCLEOTIDE SEQUENCE [LARGE SCALE GENOMIC DNA]</scope>
    <source>
        <strain evidence="1 2">JCM 12520</strain>
    </source>
</reference>
<protein>
    <submittedName>
        <fullName evidence="1">Uncharacterized protein</fullName>
    </submittedName>
</protein>
<dbReference type="CDD" id="cd00298">
    <property type="entry name" value="ACD_sHsps_p23-like"/>
    <property type="match status" value="1"/>
</dbReference>
<dbReference type="SUPFAM" id="SSF49764">
    <property type="entry name" value="HSP20-like chaperones"/>
    <property type="match status" value="1"/>
</dbReference>
<keyword evidence="2" id="KW-1185">Reference proteome</keyword>
<organism evidence="1 2">
    <name type="scientific">Paenibacillus hodogayensis</name>
    <dbReference type="NCBI Taxonomy" id="279208"/>
    <lineage>
        <taxon>Bacteria</taxon>
        <taxon>Bacillati</taxon>
        <taxon>Bacillota</taxon>
        <taxon>Bacilli</taxon>
        <taxon>Bacillales</taxon>
        <taxon>Paenibacillaceae</taxon>
        <taxon>Paenibacillus</taxon>
    </lineage>
</organism>
<evidence type="ECO:0000313" key="2">
    <source>
        <dbReference type="Proteomes" id="UP001589619"/>
    </source>
</evidence>
<proteinExistence type="predicted"/>
<name>A0ABV5W3B9_9BACL</name>
<dbReference type="Proteomes" id="UP001589619">
    <property type="component" value="Unassembled WGS sequence"/>
</dbReference>
<dbReference type="RefSeq" id="WP_344908990.1">
    <property type="nucleotide sequence ID" value="NZ_BAAAYO010000007.1"/>
</dbReference>
<accession>A0ABV5W3B9</accession>
<evidence type="ECO:0000313" key="1">
    <source>
        <dbReference type="EMBL" id="MFB9755067.1"/>
    </source>
</evidence>
<dbReference type="InterPro" id="IPR008978">
    <property type="entry name" value="HSP20-like_chaperone"/>
</dbReference>
<gene>
    <name evidence="1" type="ORF">ACFFNY_26120</name>
</gene>
<dbReference type="EMBL" id="JBHMAG010000017">
    <property type="protein sequence ID" value="MFB9755067.1"/>
    <property type="molecule type" value="Genomic_DNA"/>
</dbReference>
<sequence length="170" mass="18426">MARSDEEKTGPGGGPFDWDGFQNSFFGGNGWKEALHGNPGGPIPWVDRYVKGILADAVPGPSDNGRTAQPTAESRQSSLACNVFETHRALIVRIRLSADMEPRQLRLAAMPHELRLAGLPGGEEKTVRLAVPVRVDGAKAVYKQNVIEVTLPREEAVVAKEIPIRFMEGG</sequence>